<comment type="caution">
    <text evidence="4">The sequence shown here is derived from an EMBL/GenBank/DDBJ whole genome shotgun (WGS) entry which is preliminary data.</text>
</comment>
<dbReference type="InterPro" id="IPR001466">
    <property type="entry name" value="Beta-lactam-related"/>
</dbReference>
<evidence type="ECO:0000259" key="3">
    <source>
        <dbReference type="Pfam" id="PF00144"/>
    </source>
</evidence>
<comment type="similarity">
    <text evidence="1">Belongs to the peptidase S12 family.</text>
</comment>
<protein>
    <submittedName>
        <fullName evidence="4">Beta-lactamase/transpeptidase-like protein</fullName>
    </submittedName>
</protein>
<accession>A0A9P9DYH0</accession>
<sequence length="518" mass="58478">MPMVPTNMGGTKITDPFTPNFVKFVEETLDEWKAVGMSIAVVDGDDVFSKGFGYATLPDKPATPDTLWYTGSTTKAFTTATLSHLIESKKYPELSKGWQTPISSIIREDFVTQDVWATNNLTLEDAASHRTGLTNNDETILVEEDGRPWTVKDIVRNLRSFPLRVQPRTEFQYNNEGYATLSHVIETVTGKNLGDVLKEIIWGPLKINATFLDLDQAKDAPEHLSTGYYWNKQDELYEAIPFLPTTVISGAGAGISNVVDYAKWIKCLLREEPPLSKEVHKDIRKPRFIDNPTPERGMDVSLYGLAWWRTSINGQVVYWHSGSVISHGALVYWFPALDYGVVILANFPTPAREVIMRRLVDDKLDIPLDKRYDIAKELRDEKRKDEEDLKNADKTLFPNQPNPPIPPSLDMSKFSGKYHAPGFGTYEFVEEASDEASTGKVLVAHRPDFLWKTRVTLRHVSGDFWVAFIALMDNLEQEVDYFAAEFRFGVDGNPSGLEITFSDRLEANGGKVLLERVQ</sequence>
<name>A0A9P9DYH0_9HYPO</name>
<dbReference type="SUPFAM" id="SSF56601">
    <property type="entry name" value="beta-lactamase/transpeptidase-like"/>
    <property type="match status" value="1"/>
</dbReference>
<feature type="region of interest" description="Disordered" evidence="2">
    <location>
        <begin position="383"/>
        <end position="403"/>
    </location>
</feature>
<reference evidence="4" key="1">
    <citation type="journal article" date="2021" name="Nat. Commun.">
        <title>Genetic determinants of endophytism in the Arabidopsis root mycobiome.</title>
        <authorList>
            <person name="Mesny F."/>
            <person name="Miyauchi S."/>
            <person name="Thiergart T."/>
            <person name="Pickel B."/>
            <person name="Atanasova L."/>
            <person name="Karlsson M."/>
            <person name="Huettel B."/>
            <person name="Barry K.W."/>
            <person name="Haridas S."/>
            <person name="Chen C."/>
            <person name="Bauer D."/>
            <person name="Andreopoulos W."/>
            <person name="Pangilinan J."/>
            <person name="LaButti K."/>
            <person name="Riley R."/>
            <person name="Lipzen A."/>
            <person name="Clum A."/>
            <person name="Drula E."/>
            <person name="Henrissat B."/>
            <person name="Kohler A."/>
            <person name="Grigoriev I.V."/>
            <person name="Martin F.M."/>
            <person name="Hacquard S."/>
        </authorList>
    </citation>
    <scope>NUCLEOTIDE SEQUENCE</scope>
    <source>
        <strain evidence="4">MPI-CAGE-AT-0147</strain>
    </source>
</reference>
<dbReference type="PANTHER" id="PTHR46825:SF9">
    <property type="entry name" value="BETA-LACTAMASE-RELATED DOMAIN-CONTAINING PROTEIN"/>
    <property type="match status" value="1"/>
</dbReference>
<proteinExistence type="inferred from homology"/>
<evidence type="ECO:0000313" key="4">
    <source>
        <dbReference type="EMBL" id="KAH7127364.1"/>
    </source>
</evidence>
<keyword evidence="5" id="KW-1185">Reference proteome</keyword>
<dbReference type="InterPro" id="IPR012338">
    <property type="entry name" value="Beta-lactam/transpept-like"/>
</dbReference>
<dbReference type="AlphaFoldDB" id="A0A9P9DYH0"/>
<evidence type="ECO:0000256" key="1">
    <source>
        <dbReference type="ARBA" id="ARBA00038215"/>
    </source>
</evidence>
<dbReference type="OrthoDB" id="5946976at2759"/>
<feature type="compositionally biased region" description="Basic and acidic residues" evidence="2">
    <location>
        <begin position="383"/>
        <end position="393"/>
    </location>
</feature>
<dbReference type="Pfam" id="PF00144">
    <property type="entry name" value="Beta-lactamase"/>
    <property type="match status" value="1"/>
</dbReference>
<evidence type="ECO:0000256" key="2">
    <source>
        <dbReference type="SAM" id="MobiDB-lite"/>
    </source>
</evidence>
<evidence type="ECO:0000313" key="5">
    <source>
        <dbReference type="Proteomes" id="UP000738349"/>
    </source>
</evidence>
<dbReference type="EMBL" id="JAGMUV010000019">
    <property type="protein sequence ID" value="KAH7127364.1"/>
    <property type="molecule type" value="Genomic_DNA"/>
</dbReference>
<dbReference type="Proteomes" id="UP000738349">
    <property type="component" value="Unassembled WGS sequence"/>
</dbReference>
<gene>
    <name evidence="4" type="ORF">EDB81DRAFT_809092</name>
</gene>
<feature type="domain" description="Beta-lactamase-related" evidence="3">
    <location>
        <begin position="23"/>
        <end position="359"/>
    </location>
</feature>
<dbReference type="Gene3D" id="3.40.710.10">
    <property type="entry name" value="DD-peptidase/beta-lactamase superfamily"/>
    <property type="match status" value="1"/>
</dbReference>
<dbReference type="PANTHER" id="PTHR46825">
    <property type="entry name" value="D-ALANYL-D-ALANINE-CARBOXYPEPTIDASE/ENDOPEPTIDASE AMPH"/>
    <property type="match status" value="1"/>
</dbReference>
<organism evidence="4 5">
    <name type="scientific">Dactylonectria macrodidyma</name>
    <dbReference type="NCBI Taxonomy" id="307937"/>
    <lineage>
        <taxon>Eukaryota</taxon>
        <taxon>Fungi</taxon>
        <taxon>Dikarya</taxon>
        <taxon>Ascomycota</taxon>
        <taxon>Pezizomycotina</taxon>
        <taxon>Sordariomycetes</taxon>
        <taxon>Hypocreomycetidae</taxon>
        <taxon>Hypocreales</taxon>
        <taxon>Nectriaceae</taxon>
        <taxon>Dactylonectria</taxon>
    </lineage>
</organism>
<dbReference type="InterPro" id="IPR050491">
    <property type="entry name" value="AmpC-like"/>
</dbReference>